<accession>A0A835IS38</accession>
<dbReference type="PANTHER" id="PTHR19241">
    <property type="entry name" value="ATP-BINDING CASSETTE TRANSPORTER"/>
    <property type="match status" value="1"/>
</dbReference>
<keyword evidence="1" id="KW-0813">Transport</keyword>
<organism evidence="2 3">
    <name type="scientific">Coptis chinensis</name>
    <dbReference type="NCBI Taxonomy" id="261450"/>
    <lineage>
        <taxon>Eukaryota</taxon>
        <taxon>Viridiplantae</taxon>
        <taxon>Streptophyta</taxon>
        <taxon>Embryophyta</taxon>
        <taxon>Tracheophyta</taxon>
        <taxon>Spermatophyta</taxon>
        <taxon>Magnoliopsida</taxon>
        <taxon>Ranunculales</taxon>
        <taxon>Ranunculaceae</taxon>
        <taxon>Coptidoideae</taxon>
        <taxon>Coptis</taxon>
    </lineage>
</organism>
<evidence type="ECO:0000256" key="1">
    <source>
        <dbReference type="ARBA" id="ARBA00022448"/>
    </source>
</evidence>
<comment type="caution">
    <text evidence="2">The sequence shown here is derived from an EMBL/GenBank/DDBJ whole genome shotgun (WGS) entry which is preliminary data.</text>
</comment>
<reference evidence="2 3" key="1">
    <citation type="submission" date="2020-10" db="EMBL/GenBank/DDBJ databases">
        <title>The Coptis chinensis genome and diversification of protoberbering-type alkaloids.</title>
        <authorList>
            <person name="Wang B."/>
            <person name="Shu S."/>
            <person name="Song C."/>
            <person name="Liu Y."/>
        </authorList>
    </citation>
    <scope>NUCLEOTIDE SEQUENCE [LARGE SCALE GENOMIC DNA]</scope>
    <source>
        <strain evidence="2">HL-2020</strain>
        <tissue evidence="2">Leaf</tissue>
    </source>
</reference>
<evidence type="ECO:0000313" key="3">
    <source>
        <dbReference type="Proteomes" id="UP000631114"/>
    </source>
</evidence>
<feature type="non-terminal residue" evidence="2">
    <location>
        <position position="1"/>
    </location>
</feature>
<keyword evidence="3" id="KW-1185">Reference proteome</keyword>
<proteinExistence type="predicted"/>
<dbReference type="Proteomes" id="UP000631114">
    <property type="component" value="Unassembled WGS sequence"/>
</dbReference>
<dbReference type="EMBL" id="JADFTS010000002">
    <property type="protein sequence ID" value="KAF9622379.1"/>
    <property type="molecule type" value="Genomic_DNA"/>
</dbReference>
<name>A0A835IS38_9MAGN</name>
<protein>
    <submittedName>
        <fullName evidence="2">Uncharacterized protein</fullName>
    </submittedName>
</protein>
<evidence type="ECO:0000313" key="2">
    <source>
        <dbReference type="EMBL" id="KAF9622379.1"/>
    </source>
</evidence>
<dbReference type="OrthoDB" id="66620at2759"/>
<dbReference type="AlphaFoldDB" id="A0A835IS38"/>
<sequence>VTSRKDQHQYWANKGEPYSYVSVQEFVDAFQSFHVGRKQGQELKDPFRQKKEPPRRPTTFLSMVLFTSSDLCWFTCHCSPLFNSRLDRNALTGTVPSNLNNLTSLNEL</sequence>
<gene>
    <name evidence="2" type="ORF">IFM89_031182</name>
</gene>